<accession>A0A9K3H5L6</accession>
<dbReference type="Proteomes" id="UP000215914">
    <property type="component" value="Unassembled WGS sequence"/>
</dbReference>
<feature type="domain" description="Chorismate-utilising enzyme C-terminal" evidence="1">
    <location>
        <begin position="4"/>
        <end position="161"/>
    </location>
</feature>
<dbReference type="PANTHER" id="PTHR11236:SF39">
    <property type="entry name" value="ANTHRANILATE SYNTHASE"/>
    <property type="match status" value="1"/>
</dbReference>
<dbReference type="InterPro" id="IPR019999">
    <property type="entry name" value="Anth_synth_I-like"/>
</dbReference>
<evidence type="ECO:0000259" key="1">
    <source>
        <dbReference type="Pfam" id="PF00425"/>
    </source>
</evidence>
<dbReference type="AlphaFoldDB" id="A0A9K3H5L6"/>
<dbReference type="EMBL" id="MNCJ02000329">
    <property type="protein sequence ID" value="KAF5768402.1"/>
    <property type="molecule type" value="Genomic_DNA"/>
</dbReference>
<evidence type="ECO:0000313" key="2">
    <source>
        <dbReference type="EMBL" id="KAF5768402.1"/>
    </source>
</evidence>
<evidence type="ECO:0000313" key="3">
    <source>
        <dbReference type="Proteomes" id="UP000215914"/>
    </source>
</evidence>
<keyword evidence="2" id="KW-0456">Lyase</keyword>
<dbReference type="PRINTS" id="PR00095">
    <property type="entry name" value="ANTSNTHASEI"/>
</dbReference>
<organism evidence="2 3">
    <name type="scientific">Helianthus annuus</name>
    <name type="common">Common sunflower</name>
    <dbReference type="NCBI Taxonomy" id="4232"/>
    <lineage>
        <taxon>Eukaryota</taxon>
        <taxon>Viridiplantae</taxon>
        <taxon>Streptophyta</taxon>
        <taxon>Embryophyta</taxon>
        <taxon>Tracheophyta</taxon>
        <taxon>Spermatophyta</taxon>
        <taxon>Magnoliopsida</taxon>
        <taxon>eudicotyledons</taxon>
        <taxon>Gunneridae</taxon>
        <taxon>Pentapetalae</taxon>
        <taxon>asterids</taxon>
        <taxon>campanulids</taxon>
        <taxon>Asterales</taxon>
        <taxon>Asteraceae</taxon>
        <taxon>Asteroideae</taxon>
        <taxon>Heliantheae alliance</taxon>
        <taxon>Heliantheae</taxon>
        <taxon>Helianthus</taxon>
    </lineage>
</organism>
<dbReference type="SUPFAM" id="SSF56322">
    <property type="entry name" value="ADC synthase"/>
    <property type="match status" value="1"/>
</dbReference>
<protein>
    <submittedName>
        <fullName evidence="2">Anthranilate synthase</fullName>
        <ecNumber evidence="2">4.1.3.27</ecNumber>
    </submittedName>
</protein>
<name>A0A9K3H5L6_HELAN</name>
<keyword evidence="3" id="KW-1185">Reference proteome</keyword>
<proteinExistence type="predicted"/>
<comment type="caution">
    <text evidence="2">The sequence shown here is derived from an EMBL/GenBank/DDBJ whole genome shotgun (WGS) entry which is preliminary data.</text>
</comment>
<reference evidence="2" key="2">
    <citation type="submission" date="2020-06" db="EMBL/GenBank/DDBJ databases">
        <title>Helianthus annuus Genome sequencing and assembly Release 2.</title>
        <authorList>
            <person name="Gouzy J."/>
            <person name="Langlade N."/>
            <person name="Munos S."/>
        </authorList>
    </citation>
    <scope>NUCLEOTIDE SEQUENCE</scope>
    <source>
        <tissue evidence="2">Leaves</tissue>
    </source>
</reference>
<reference evidence="2" key="1">
    <citation type="journal article" date="2017" name="Nature">
        <title>The sunflower genome provides insights into oil metabolism, flowering and Asterid evolution.</title>
        <authorList>
            <person name="Badouin H."/>
            <person name="Gouzy J."/>
            <person name="Grassa C.J."/>
            <person name="Murat F."/>
            <person name="Staton S.E."/>
            <person name="Cottret L."/>
            <person name="Lelandais-Briere C."/>
            <person name="Owens G.L."/>
            <person name="Carrere S."/>
            <person name="Mayjonade B."/>
            <person name="Legrand L."/>
            <person name="Gill N."/>
            <person name="Kane N.C."/>
            <person name="Bowers J.E."/>
            <person name="Hubner S."/>
            <person name="Bellec A."/>
            <person name="Berard A."/>
            <person name="Berges H."/>
            <person name="Blanchet N."/>
            <person name="Boniface M.C."/>
            <person name="Brunel D."/>
            <person name="Catrice O."/>
            <person name="Chaidir N."/>
            <person name="Claudel C."/>
            <person name="Donnadieu C."/>
            <person name="Faraut T."/>
            <person name="Fievet G."/>
            <person name="Helmstetter N."/>
            <person name="King M."/>
            <person name="Knapp S.J."/>
            <person name="Lai Z."/>
            <person name="Le Paslier M.C."/>
            <person name="Lippi Y."/>
            <person name="Lorenzon L."/>
            <person name="Mandel J.R."/>
            <person name="Marage G."/>
            <person name="Marchand G."/>
            <person name="Marquand E."/>
            <person name="Bret-Mestries E."/>
            <person name="Morien E."/>
            <person name="Nambeesan S."/>
            <person name="Nguyen T."/>
            <person name="Pegot-Espagnet P."/>
            <person name="Pouilly N."/>
            <person name="Raftis F."/>
            <person name="Sallet E."/>
            <person name="Schiex T."/>
            <person name="Thomas J."/>
            <person name="Vandecasteele C."/>
            <person name="Vares D."/>
            <person name="Vear F."/>
            <person name="Vautrin S."/>
            <person name="Crespi M."/>
            <person name="Mangin B."/>
            <person name="Burke J.M."/>
            <person name="Salse J."/>
            <person name="Munos S."/>
            <person name="Vincourt P."/>
            <person name="Rieseberg L.H."/>
            <person name="Langlade N.B."/>
        </authorList>
    </citation>
    <scope>NUCLEOTIDE SEQUENCE</scope>
    <source>
        <tissue evidence="2">Leaves</tissue>
    </source>
</reference>
<dbReference type="Pfam" id="PF00425">
    <property type="entry name" value="Chorismate_bind"/>
    <property type="match status" value="1"/>
</dbReference>
<dbReference type="EC" id="4.1.3.27" evidence="2"/>
<gene>
    <name evidence="2" type="ORF">HanXRQr2_Chr14g0636021</name>
</gene>
<dbReference type="PANTHER" id="PTHR11236">
    <property type="entry name" value="AMINOBENZOATE/ANTHRANILATE SYNTHASE"/>
    <property type="match status" value="1"/>
</dbReference>
<dbReference type="InterPro" id="IPR015890">
    <property type="entry name" value="Chorismate_C"/>
</dbReference>
<sequence>MTSDEYESAVLQVKQHIIAGDIFQIVISQRFECRTLADPFEIYRTLRVVNPVPYMTYLQARGCILVGSSPEILTRVKSNTVVNRPLAGTVRRGRTPDEDAQLEKMLLSDEKQCAEHIMLVDLGRNDVGKSTRESTLTTLDAWVAVTHLDKMVPYITASLTDAKLGAEGRKDLFDWLSR</sequence>
<dbReference type="Gramene" id="mRNA:HanXRQr2_Chr14g0636021">
    <property type="protein sequence ID" value="mRNA:HanXRQr2_Chr14g0636021"/>
    <property type="gene ID" value="HanXRQr2_Chr14g0636021"/>
</dbReference>
<dbReference type="InterPro" id="IPR005801">
    <property type="entry name" value="ADC_synthase"/>
</dbReference>
<dbReference type="Gene3D" id="3.60.120.10">
    <property type="entry name" value="Anthranilate synthase"/>
    <property type="match status" value="1"/>
</dbReference>
<dbReference type="GO" id="GO:0004049">
    <property type="term" value="F:anthranilate synthase activity"/>
    <property type="evidence" value="ECO:0007669"/>
    <property type="project" value="UniProtKB-EC"/>
</dbReference>